<keyword evidence="3 6" id="KW-0378">Hydrolase</keyword>
<evidence type="ECO:0000256" key="2">
    <source>
        <dbReference type="ARBA" id="ARBA00022723"/>
    </source>
</evidence>
<dbReference type="GO" id="GO:0004222">
    <property type="term" value="F:metalloendopeptidase activity"/>
    <property type="evidence" value="ECO:0007669"/>
    <property type="project" value="InterPro"/>
</dbReference>
<dbReference type="EnsemblPlants" id="LPERR02G25850.1">
    <property type="protein sequence ID" value="LPERR02G25850.1"/>
    <property type="gene ID" value="LPERR02G25850"/>
</dbReference>
<dbReference type="AlphaFoldDB" id="A0A0D9VKQ0"/>
<dbReference type="PANTHER" id="PTHR22726">
    <property type="entry name" value="METALLOENDOPEPTIDASE OMA1"/>
    <property type="match status" value="1"/>
</dbReference>
<accession>A0A0D9VKQ0</accession>
<dbReference type="InterPro" id="IPR001915">
    <property type="entry name" value="Peptidase_M48"/>
</dbReference>
<dbReference type="Pfam" id="PF01435">
    <property type="entry name" value="Peptidase_M48"/>
    <property type="match status" value="1"/>
</dbReference>
<evidence type="ECO:0000256" key="4">
    <source>
        <dbReference type="ARBA" id="ARBA00022833"/>
    </source>
</evidence>
<evidence type="ECO:0000313" key="9">
    <source>
        <dbReference type="Proteomes" id="UP000032180"/>
    </source>
</evidence>
<dbReference type="InterPro" id="IPR051156">
    <property type="entry name" value="Mito/Outer_Membr_Metalloprot"/>
</dbReference>
<evidence type="ECO:0000259" key="7">
    <source>
        <dbReference type="Pfam" id="PF01435"/>
    </source>
</evidence>
<dbReference type="eggNOG" id="KOG2661">
    <property type="taxonomic scope" value="Eukaryota"/>
</dbReference>
<dbReference type="HOGENOM" id="CLU_085202_0_0_1"/>
<sequence>MATPRCLACRLFRVRGWTHSPRAAAAAAVSIGSAAAWLGSSIRNKIYFPPSRDETICDETILARALPDAHPDTVRVRRVAADIVAAAREDKVFGHRRLSERTGHRLVHDINWRVHVIDDDTWIRAFSTYNGEIVVFTGLLKRYCRKDGHLATMLGHEVAHAIARHMQREFTKRFYVRVLANFIEELLHAPVDGILQAVWVSLFMRPCLFSQELEADRAGIMLQAAAGYDPCDAPAFFKAHEPYEDLSNQYAPARTHPTCKRRVQELMREHVLGEAMKVFGQAVE</sequence>
<name>A0A0D9VKQ0_9ORYZ</name>
<feature type="domain" description="Peptidase M48" evidence="7">
    <location>
        <begin position="111"/>
        <end position="268"/>
    </location>
</feature>
<dbReference type="CDD" id="cd07331">
    <property type="entry name" value="M48C_Oma1_like"/>
    <property type="match status" value="1"/>
</dbReference>
<evidence type="ECO:0000256" key="6">
    <source>
        <dbReference type="RuleBase" id="RU003983"/>
    </source>
</evidence>
<keyword evidence="5 6" id="KW-0482">Metalloprotease</keyword>
<dbReference type="STRING" id="77586.A0A0D9VKQ0"/>
<keyword evidence="4 6" id="KW-0862">Zinc</keyword>
<reference evidence="8 9" key="1">
    <citation type="submission" date="2012-08" db="EMBL/GenBank/DDBJ databases">
        <title>Oryza genome evolution.</title>
        <authorList>
            <person name="Wing R.A."/>
        </authorList>
    </citation>
    <scope>NUCLEOTIDE SEQUENCE</scope>
</reference>
<reference evidence="9" key="2">
    <citation type="submission" date="2013-12" db="EMBL/GenBank/DDBJ databases">
        <authorList>
            <person name="Yu Y."/>
            <person name="Lee S."/>
            <person name="de Baynast K."/>
            <person name="Wissotski M."/>
            <person name="Liu L."/>
            <person name="Talag J."/>
            <person name="Goicoechea J."/>
            <person name="Angelova A."/>
            <person name="Jetty R."/>
            <person name="Kudrna D."/>
            <person name="Golser W."/>
            <person name="Rivera L."/>
            <person name="Zhang J."/>
            <person name="Wing R."/>
        </authorList>
    </citation>
    <scope>NUCLEOTIDE SEQUENCE</scope>
</reference>
<dbReference type="Gene3D" id="3.30.2010.10">
    <property type="entry name" value="Metalloproteases ('zincins'), catalytic domain"/>
    <property type="match status" value="1"/>
</dbReference>
<evidence type="ECO:0000256" key="5">
    <source>
        <dbReference type="ARBA" id="ARBA00023049"/>
    </source>
</evidence>
<dbReference type="Gramene" id="LPERR02G25850.1">
    <property type="protein sequence ID" value="LPERR02G25850.1"/>
    <property type="gene ID" value="LPERR02G25850"/>
</dbReference>
<proteinExistence type="inferred from homology"/>
<comment type="similarity">
    <text evidence="6">Belongs to the peptidase M48 family.</text>
</comment>
<dbReference type="Proteomes" id="UP000032180">
    <property type="component" value="Chromosome 2"/>
</dbReference>
<dbReference type="GO" id="GO:0051603">
    <property type="term" value="P:proteolysis involved in protein catabolic process"/>
    <property type="evidence" value="ECO:0007669"/>
    <property type="project" value="TreeGrafter"/>
</dbReference>
<organism evidence="8 9">
    <name type="scientific">Leersia perrieri</name>
    <dbReference type="NCBI Taxonomy" id="77586"/>
    <lineage>
        <taxon>Eukaryota</taxon>
        <taxon>Viridiplantae</taxon>
        <taxon>Streptophyta</taxon>
        <taxon>Embryophyta</taxon>
        <taxon>Tracheophyta</taxon>
        <taxon>Spermatophyta</taxon>
        <taxon>Magnoliopsida</taxon>
        <taxon>Liliopsida</taxon>
        <taxon>Poales</taxon>
        <taxon>Poaceae</taxon>
        <taxon>BOP clade</taxon>
        <taxon>Oryzoideae</taxon>
        <taxon>Oryzeae</taxon>
        <taxon>Oryzinae</taxon>
        <taxon>Leersia</taxon>
    </lineage>
</organism>
<protein>
    <recommendedName>
        <fullName evidence="7">Peptidase M48 domain-containing protein</fullName>
    </recommendedName>
</protein>
<reference evidence="8" key="3">
    <citation type="submission" date="2015-04" db="UniProtKB">
        <authorList>
            <consortium name="EnsemblPlants"/>
        </authorList>
    </citation>
    <scope>IDENTIFICATION</scope>
</reference>
<dbReference type="GO" id="GO:0016020">
    <property type="term" value="C:membrane"/>
    <property type="evidence" value="ECO:0007669"/>
    <property type="project" value="TreeGrafter"/>
</dbReference>
<keyword evidence="9" id="KW-1185">Reference proteome</keyword>
<keyword evidence="2" id="KW-0479">Metal-binding</keyword>
<keyword evidence="1 6" id="KW-0645">Protease</keyword>
<evidence type="ECO:0000256" key="1">
    <source>
        <dbReference type="ARBA" id="ARBA00022670"/>
    </source>
</evidence>
<dbReference type="PANTHER" id="PTHR22726:SF1">
    <property type="entry name" value="METALLOENDOPEPTIDASE OMA1, MITOCHONDRIAL"/>
    <property type="match status" value="1"/>
</dbReference>
<evidence type="ECO:0000313" key="8">
    <source>
        <dbReference type="EnsemblPlants" id="LPERR02G25850.1"/>
    </source>
</evidence>
<dbReference type="GO" id="GO:0046872">
    <property type="term" value="F:metal ion binding"/>
    <property type="evidence" value="ECO:0007669"/>
    <property type="project" value="UniProtKB-KW"/>
</dbReference>
<comment type="cofactor">
    <cofactor evidence="6">
        <name>Zn(2+)</name>
        <dbReference type="ChEBI" id="CHEBI:29105"/>
    </cofactor>
    <text evidence="6">Binds 1 zinc ion per subunit.</text>
</comment>
<evidence type="ECO:0000256" key="3">
    <source>
        <dbReference type="ARBA" id="ARBA00022801"/>
    </source>
</evidence>